<feature type="compositionally biased region" description="Basic and acidic residues" evidence="6">
    <location>
        <begin position="110"/>
        <end position="129"/>
    </location>
</feature>
<keyword evidence="4 7" id="KW-1133">Transmembrane helix</keyword>
<dbReference type="InterPro" id="IPR045863">
    <property type="entry name" value="CorA_TM1_TM2"/>
</dbReference>
<feature type="region of interest" description="Disordered" evidence="6">
    <location>
        <begin position="1"/>
        <end position="58"/>
    </location>
</feature>
<dbReference type="PANTHER" id="PTHR21535:SF55">
    <property type="entry name" value="MAGNESIUM TRANSPORTER ALR1-RELATED"/>
    <property type="match status" value="1"/>
</dbReference>
<dbReference type="PANTHER" id="PTHR21535">
    <property type="entry name" value="MAGNESIUM AND COBALT TRANSPORT PROTEIN/MITOCHONDRIAL IMPORT INNER MEMBRANE TRANSLOCASE SUBUNIT TIM8"/>
    <property type="match status" value="1"/>
</dbReference>
<evidence type="ECO:0000256" key="3">
    <source>
        <dbReference type="ARBA" id="ARBA00022692"/>
    </source>
</evidence>
<evidence type="ECO:0000313" key="9">
    <source>
        <dbReference type="Proteomes" id="UP000054481"/>
    </source>
</evidence>
<evidence type="ECO:0000256" key="1">
    <source>
        <dbReference type="ARBA" id="ARBA00004141"/>
    </source>
</evidence>
<reference evidence="8 9" key="1">
    <citation type="journal article" date="2014" name="Genome Biol. Evol.">
        <title>Comparative genomics and transcriptomics analyses reveal divergent lifestyle features of nematode endoparasitic fungus Hirsutella minnesotensis.</title>
        <authorList>
            <person name="Lai Y."/>
            <person name="Liu K."/>
            <person name="Zhang X."/>
            <person name="Zhang X."/>
            <person name="Li K."/>
            <person name="Wang N."/>
            <person name="Shu C."/>
            <person name="Wu Y."/>
            <person name="Wang C."/>
            <person name="Bushley K.E."/>
            <person name="Xiang M."/>
            <person name="Liu X."/>
        </authorList>
    </citation>
    <scope>NUCLEOTIDE SEQUENCE [LARGE SCALE GENOMIC DNA]</scope>
    <source>
        <strain evidence="8 9">3608</strain>
    </source>
</reference>
<proteinExistence type="inferred from homology"/>
<sequence>MSDNDGAMPDTGYNAPIPELDNHEHLPVSGQRSGRSRRGTFDSLYGTRQLEPDSSTSGVRIRDFEEAIVDEDALDVPAIARHGRRPTVETANETRSLSPPNSVKAFAQARRRERELSFSEPKGDHEDGVGRAMSISSRRSHRSKPHTIENDARSLLTNREAEEDVCFPLQDGRRNNELRIDFDYLESFINAERAAHHEERQASSELFSDLRAQSSDARATQLATIDGDIVDMPSEGSLSNEKGTNDPVTKPTVKQAPHAVDNNRFSFFSSAWESTIHAAEMGDLVLPGEDIRGLFELPKDETDGVWWLNVNRASKEEVHGICKAFGVHPLTIEDIITQEAREKIELFPSYYFACFRSFNVVEEPDGVEYEPFNIYVLVFREGTLSFSFAPNSHASQVRKRITALKEYVSLSSDWICYALIDNIVDSFAPVIRTIELEADAIEDEVFVMRQDDSSSFLRSIGRVRKNCMALLRLLGGKADVLRGFTKRCNENYQVTPHMDIGMYLGDIQDHVVTMATNLGHFEKMLSRAHSNYLATLSINSISQGTDTNRVLSKITFLASILVPLNLVSGVFGMNVPVPFQGSGRLEPFFGIIGCMILICSVFLGLARWKRYI</sequence>
<comment type="subcellular location">
    <subcellularLocation>
        <location evidence="1">Membrane</location>
        <topology evidence="1">Multi-pass membrane protein</topology>
    </subcellularLocation>
</comment>
<dbReference type="GO" id="GO:0010961">
    <property type="term" value="P:intracellular magnesium ion homeostasis"/>
    <property type="evidence" value="ECO:0007669"/>
    <property type="project" value="TreeGrafter"/>
</dbReference>
<feature type="transmembrane region" description="Helical" evidence="7">
    <location>
        <begin position="587"/>
        <end position="606"/>
    </location>
</feature>
<evidence type="ECO:0000256" key="4">
    <source>
        <dbReference type="ARBA" id="ARBA00022989"/>
    </source>
</evidence>
<evidence type="ECO:0000256" key="2">
    <source>
        <dbReference type="ARBA" id="ARBA00009765"/>
    </source>
</evidence>
<dbReference type="CDD" id="cd12829">
    <property type="entry name" value="Alr1p-like"/>
    <property type="match status" value="1"/>
</dbReference>
<dbReference type="Pfam" id="PF01544">
    <property type="entry name" value="CorA"/>
    <property type="match status" value="1"/>
</dbReference>
<evidence type="ECO:0000256" key="5">
    <source>
        <dbReference type="ARBA" id="ARBA00023136"/>
    </source>
</evidence>
<dbReference type="SUPFAM" id="SSF143865">
    <property type="entry name" value="CorA soluble domain-like"/>
    <property type="match status" value="1"/>
</dbReference>
<keyword evidence="3 7" id="KW-0812">Transmembrane</keyword>
<dbReference type="InterPro" id="IPR044089">
    <property type="entry name" value="Alr1-like"/>
</dbReference>
<dbReference type="OrthoDB" id="29879at2759"/>
<dbReference type="AlphaFoldDB" id="A0A0F7ZTM3"/>
<keyword evidence="5 7" id="KW-0472">Membrane</keyword>
<evidence type="ECO:0000256" key="7">
    <source>
        <dbReference type="SAM" id="Phobius"/>
    </source>
</evidence>
<evidence type="ECO:0000313" key="8">
    <source>
        <dbReference type="EMBL" id="KJZ73363.1"/>
    </source>
</evidence>
<comment type="similarity">
    <text evidence="2">Belongs to the CorA metal ion transporter (MIT) (TC 1.A.35) family.</text>
</comment>
<evidence type="ECO:0008006" key="10">
    <source>
        <dbReference type="Google" id="ProtNLM"/>
    </source>
</evidence>
<dbReference type="Gene3D" id="1.20.58.340">
    <property type="entry name" value="Magnesium transport protein CorA, transmembrane region"/>
    <property type="match status" value="2"/>
</dbReference>
<dbReference type="Gene3D" id="3.30.460.20">
    <property type="entry name" value="CorA soluble domain-like"/>
    <property type="match status" value="1"/>
</dbReference>
<keyword evidence="9" id="KW-1185">Reference proteome</keyword>
<dbReference type="GO" id="GO:0005886">
    <property type="term" value="C:plasma membrane"/>
    <property type="evidence" value="ECO:0007669"/>
    <property type="project" value="TreeGrafter"/>
</dbReference>
<feature type="region of interest" description="Disordered" evidence="6">
    <location>
        <begin position="227"/>
        <end position="253"/>
    </location>
</feature>
<gene>
    <name evidence="8" type="ORF">HIM_07157</name>
</gene>
<dbReference type="FunFam" id="1.20.58.340:FF:000027">
    <property type="entry name" value="CorA family metal ion transporter (Eurofung)"/>
    <property type="match status" value="1"/>
</dbReference>
<protein>
    <recommendedName>
        <fullName evidence="10">Metal ion transporter C27B12.12c</fullName>
    </recommendedName>
</protein>
<dbReference type="Proteomes" id="UP000054481">
    <property type="component" value="Unassembled WGS sequence"/>
</dbReference>
<name>A0A0F7ZTM3_9HYPO</name>
<dbReference type="SUPFAM" id="SSF144083">
    <property type="entry name" value="Magnesium transport protein CorA, transmembrane region"/>
    <property type="match status" value="1"/>
</dbReference>
<organism evidence="8 9">
    <name type="scientific">Hirsutella minnesotensis 3608</name>
    <dbReference type="NCBI Taxonomy" id="1043627"/>
    <lineage>
        <taxon>Eukaryota</taxon>
        <taxon>Fungi</taxon>
        <taxon>Dikarya</taxon>
        <taxon>Ascomycota</taxon>
        <taxon>Pezizomycotina</taxon>
        <taxon>Sordariomycetes</taxon>
        <taxon>Hypocreomycetidae</taxon>
        <taxon>Hypocreales</taxon>
        <taxon>Ophiocordycipitaceae</taxon>
        <taxon>Hirsutella</taxon>
    </lineage>
</organism>
<dbReference type="InterPro" id="IPR002523">
    <property type="entry name" value="MgTranspt_CorA/ZnTranspt_ZntB"/>
</dbReference>
<evidence type="ECO:0000256" key="6">
    <source>
        <dbReference type="SAM" id="MobiDB-lite"/>
    </source>
</evidence>
<feature type="region of interest" description="Disordered" evidence="6">
    <location>
        <begin position="81"/>
        <end position="155"/>
    </location>
</feature>
<feature type="compositionally biased region" description="Polar residues" evidence="6">
    <location>
        <begin position="89"/>
        <end position="101"/>
    </location>
</feature>
<dbReference type="EMBL" id="KQ030535">
    <property type="protein sequence ID" value="KJZ73363.1"/>
    <property type="molecule type" value="Genomic_DNA"/>
</dbReference>
<dbReference type="InterPro" id="IPR045861">
    <property type="entry name" value="CorA_cytoplasmic_dom"/>
</dbReference>
<accession>A0A0F7ZTM3</accession>
<dbReference type="GO" id="GO:0015095">
    <property type="term" value="F:magnesium ion transmembrane transporter activity"/>
    <property type="evidence" value="ECO:0007669"/>
    <property type="project" value="InterPro"/>
</dbReference>